<dbReference type="Proteomes" id="UP000649617">
    <property type="component" value="Unassembled WGS sequence"/>
</dbReference>
<keyword evidence="3" id="KW-1185">Reference proteome</keyword>
<evidence type="ECO:0000259" key="1">
    <source>
        <dbReference type="PROSITE" id="PS50053"/>
    </source>
</evidence>
<sequence length="114" mass="13446">PRRRASFLKLNFILLSGKPLFDGLKKVLANYPASRVKENVAETLSKLTNEDLAFWRVEFVHEGRKIRDNRTLDSYDIRDGETIQVIVKEEEEEFIWNEGDPRADDPWYPYTGDW</sequence>
<dbReference type="SUPFAM" id="SSF54236">
    <property type="entry name" value="Ubiquitin-like"/>
    <property type="match status" value="1"/>
</dbReference>
<dbReference type="InterPro" id="IPR000626">
    <property type="entry name" value="Ubiquitin-like_dom"/>
</dbReference>
<feature type="non-terminal residue" evidence="2">
    <location>
        <position position="1"/>
    </location>
</feature>
<dbReference type="OrthoDB" id="428577at2759"/>
<gene>
    <name evidence="2" type="ORF">SPIL2461_LOCUS19782</name>
</gene>
<dbReference type="InterPro" id="IPR022617">
    <property type="entry name" value="Rad60/SUMO-like_dom"/>
</dbReference>
<protein>
    <recommendedName>
        <fullName evidence="1">Ubiquitin-like domain-containing protein</fullName>
    </recommendedName>
</protein>
<dbReference type="PROSITE" id="PS50053">
    <property type="entry name" value="UBIQUITIN_2"/>
    <property type="match status" value="1"/>
</dbReference>
<dbReference type="Pfam" id="PF11976">
    <property type="entry name" value="Rad60-SLD"/>
    <property type="match status" value="1"/>
</dbReference>
<name>A0A812X409_SYMPI</name>
<evidence type="ECO:0000313" key="3">
    <source>
        <dbReference type="Proteomes" id="UP000649617"/>
    </source>
</evidence>
<dbReference type="AlphaFoldDB" id="A0A812X409"/>
<dbReference type="EMBL" id="CAJNIZ010044838">
    <property type="protein sequence ID" value="CAE7702719.1"/>
    <property type="molecule type" value="Genomic_DNA"/>
</dbReference>
<dbReference type="Gene3D" id="3.10.20.90">
    <property type="entry name" value="Phosphatidylinositol 3-kinase Catalytic Subunit, Chain A, domain 1"/>
    <property type="match status" value="1"/>
</dbReference>
<accession>A0A812X409</accession>
<proteinExistence type="predicted"/>
<dbReference type="InterPro" id="IPR029071">
    <property type="entry name" value="Ubiquitin-like_domsf"/>
</dbReference>
<reference evidence="2" key="1">
    <citation type="submission" date="2021-02" db="EMBL/GenBank/DDBJ databases">
        <authorList>
            <person name="Dougan E. K."/>
            <person name="Rhodes N."/>
            <person name="Thang M."/>
            <person name="Chan C."/>
        </authorList>
    </citation>
    <scope>NUCLEOTIDE SEQUENCE</scope>
</reference>
<feature type="non-terminal residue" evidence="2">
    <location>
        <position position="114"/>
    </location>
</feature>
<comment type="caution">
    <text evidence="2">The sequence shown here is derived from an EMBL/GenBank/DDBJ whole genome shotgun (WGS) entry which is preliminary data.</text>
</comment>
<evidence type="ECO:0000313" key="2">
    <source>
        <dbReference type="EMBL" id="CAE7702719.1"/>
    </source>
</evidence>
<feature type="domain" description="Ubiquitin-like" evidence="1">
    <location>
        <begin position="59"/>
        <end position="92"/>
    </location>
</feature>
<organism evidence="2 3">
    <name type="scientific">Symbiodinium pilosum</name>
    <name type="common">Dinoflagellate</name>
    <dbReference type="NCBI Taxonomy" id="2952"/>
    <lineage>
        <taxon>Eukaryota</taxon>
        <taxon>Sar</taxon>
        <taxon>Alveolata</taxon>
        <taxon>Dinophyceae</taxon>
        <taxon>Suessiales</taxon>
        <taxon>Symbiodiniaceae</taxon>
        <taxon>Symbiodinium</taxon>
    </lineage>
</organism>